<reference evidence="4 5" key="2">
    <citation type="submission" date="2020-06" db="EMBL/GenBank/DDBJ databases">
        <title>Ramlibacter rhizophilus sp. nov., isolated from rhizosphere soil of national flower Mugunghwa from South Korea.</title>
        <authorList>
            <person name="Zheng-Fei Y."/>
            <person name="Huan T."/>
        </authorList>
    </citation>
    <scope>NUCLEOTIDE SEQUENCE [LARGE SCALE GENOMIC DNA]</scope>
    <source>
        <strain evidence="4 5">B156</strain>
    </source>
</reference>
<keyword evidence="2" id="KW-0472">Membrane</keyword>
<comment type="caution">
    <text evidence="4">The sequence shown here is derived from an EMBL/GenBank/DDBJ whole genome shotgun (WGS) entry which is preliminary data.</text>
</comment>
<keyword evidence="5" id="KW-1185">Reference proteome</keyword>
<feature type="transmembrane region" description="Helical" evidence="2">
    <location>
        <begin position="72"/>
        <end position="92"/>
    </location>
</feature>
<reference evidence="4 5" key="1">
    <citation type="submission" date="2020-05" db="EMBL/GenBank/DDBJ databases">
        <authorList>
            <person name="Khan S.A."/>
            <person name="Jeon C.O."/>
            <person name="Chun B.H."/>
        </authorList>
    </citation>
    <scope>NUCLEOTIDE SEQUENCE [LARGE SCALE GENOMIC DNA]</scope>
    <source>
        <strain evidence="4 5">B156</strain>
    </source>
</reference>
<organism evidence="4 5">
    <name type="scientific">Ramlibacter montanisoli</name>
    <dbReference type="NCBI Taxonomy" id="2732512"/>
    <lineage>
        <taxon>Bacteria</taxon>
        <taxon>Pseudomonadati</taxon>
        <taxon>Pseudomonadota</taxon>
        <taxon>Betaproteobacteria</taxon>
        <taxon>Burkholderiales</taxon>
        <taxon>Comamonadaceae</taxon>
        <taxon>Ramlibacter</taxon>
    </lineage>
</organism>
<evidence type="ECO:0000256" key="1">
    <source>
        <dbReference type="SAM" id="MobiDB-lite"/>
    </source>
</evidence>
<feature type="compositionally biased region" description="Low complexity" evidence="1">
    <location>
        <begin position="384"/>
        <end position="397"/>
    </location>
</feature>
<dbReference type="AlphaFoldDB" id="A0A849K704"/>
<keyword evidence="2" id="KW-1133">Transmembrane helix</keyword>
<name>A0A849K704_9BURK</name>
<dbReference type="InterPro" id="IPR029787">
    <property type="entry name" value="Nucleotide_cyclase"/>
</dbReference>
<dbReference type="Gene3D" id="3.30.70.270">
    <property type="match status" value="1"/>
</dbReference>
<dbReference type="RefSeq" id="WP_171560668.1">
    <property type="nucleotide sequence ID" value="NZ_JABFCS010000001.1"/>
</dbReference>
<accession>A0A849K704</accession>
<dbReference type="SUPFAM" id="SSF55073">
    <property type="entry name" value="Nucleotide cyclase"/>
    <property type="match status" value="1"/>
</dbReference>
<feature type="transmembrane region" description="Helical" evidence="2">
    <location>
        <begin position="154"/>
        <end position="176"/>
    </location>
</feature>
<sequence length="463" mass="50067">MNALTMMVWSMALGAIAAVAVARAGDLFARPDAMQLRALGYHLSVFLLVLVESGVLQQVARPGAERLRVLQVLAGPVCVGLANFWIHGWLAAGERDRVMAVALRLSAFALPALGLAALALRADAQLPAAALLSLAGSGLTCWATVRAWTTGDRLALLMAVGCLLTLPAIAGLYAIAMRLGHWNLPAHAAVALAATLCNALTGHVLWRRARRSWRTRETGSVPAIDPVTKVHSSAALVQQLVAAQKRRRRTGRDGALVAITVFEPQRIATLFGNQALNEVWMTLATRIQRQIGVVNPVGRYWDRCFVGLVETIPDPAWVRTLGLRVAAALRRPVEVTGRDGEPVRVRVDFGVGLVHLGRRNPEVEDVLHEAQRLAEAARQMRSRAALADPAGGAAVPVEEAQFGPRRHPLPASGSRPRRRPPPLTHRPGRGHTLEVSPISRSCDVTGWSFPKPSPCCWRRISWS</sequence>
<gene>
    <name evidence="4" type="ORF">HK415_14985</name>
</gene>
<dbReference type="EMBL" id="JABFCS010000001">
    <property type="protein sequence ID" value="NNU44182.1"/>
    <property type="molecule type" value="Genomic_DNA"/>
</dbReference>
<evidence type="ECO:0000313" key="4">
    <source>
        <dbReference type="EMBL" id="NNU44182.1"/>
    </source>
</evidence>
<dbReference type="Pfam" id="PF00990">
    <property type="entry name" value="GGDEF"/>
    <property type="match status" value="1"/>
</dbReference>
<feature type="transmembrane region" description="Helical" evidence="2">
    <location>
        <begin position="127"/>
        <end position="148"/>
    </location>
</feature>
<dbReference type="Proteomes" id="UP000552954">
    <property type="component" value="Unassembled WGS sequence"/>
</dbReference>
<feature type="transmembrane region" description="Helical" evidence="2">
    <location>
        <begin position="98"/>
        <end position="120"/>
    </location>
</feature>
<feature type="transmembrane region" description="Helical" evidence="2">
    <location>
        <begin position="40"/>
        <end position="60"/>
    </location>
</feature>
<dbReference type="InterPro" id="IPR000160">
    <property type="entry name" value="GGDEF_dom"/>
</dbReference>
<evidence type="ECO:0000259" key="3">
    <source>
        <dbReference type="SMART" id="SM00267"/>
    </source>
</evidence>
<dbReference type="SMART" id="SM00267">
    <property type="entry name" value="GGDEF"/>
    <property type="match status" value="1"/>
</dbReference>
<proteinExistence type="predicted"/>
<feature type="domain" description="GGDEF" evidence="3">
    <location>
        <begin position="211"/>
        <end position="387"/>
    </location>
</feature>
<evidence type="ECO:0000256" key="2">
    <source>
        <dbReference type="SAM" id="Phobius"/>
    </source>
</evidence>
<feature type="region of interest" description="Disordered" evidence="1">
    <location>
        <begin position="384"/>
        <end position="437"/>
    </location>
</feature>
<protein>
    <submittedName>
        <fullName evidence="4">Diguanylate cyclase</fullName>
    </submittedName>
</protein>
<feature type="transmembrane region" description="Helical" evidence="2">
    <location>
        <begin position="188"/>
        <end position="206"/>
    </location>
</feature>
<keyword evidence="2" id="KW-0812">Transmembrane</keyword>
<dbReference type="InterPro" id="IPR043128">
    <property type="entry name" value="Rev_trsase/Diguanyl_cyclase"/>
</dbReference>
<evidence type="ECO:0000313" key="5">
    <source>
        <dbReference type="Proteomes" id="UP000552954"/>
    </source>
</evidence>